<dbReference type="AlphaFoldDB" id="A0A0N1H7W5"/>
<dbReference type="Proteomes" id="UP000038010">
    <property type="component" value="Unassembled WGS sequence"/>
</dbReference>
<evidence type="ECO:0000313" key="1">
    <source>
        <dbReference type="EMBL" id="KPI42793.1"/>
    </source>
</evidence>
<dbReference type="PANTHER" id="PTHR37540">
    <property type="entry name" value="TRANSCRIPTION FACTOR (ACR-2), PUTATIVE-RELATED-RELATED"/>
    <property type="match status" value="1"/>
</dbReference>
<comment type="caution">
    <text evidence="1">The sequence shown here is derived from an EMBL/GenBank/DDBJ whole genome shotgun (WGS) entry which is preliminary data.</text>
</comment>
<protein>
    <submittedName>
        <fullName evidence="1">Uncharacterized protein</fullName>
    </submittedName>
</protein>
<dbReference type="RefSeq" id="XP_018002756.1">
    <property type="nucleotide sequence ID" value="XM_018141972.1"/>
</dbReference>
<reference evidence="1 2" key="1">
    <citation type="submission" date="2015-06" db="EMBL/GenBank/DDBJ databases">
        <title>Draft genome of the ant-associated black yeast Phialophora attae CBS 131958.</title>
        <authorList>
            <person name="Moreno L.F."/>
            <person name="Stielow B.J."/>
            <person name="de Hoog S."/>
            <person name="Vicente V.A."/>
            <person name="Weiss V.A."/>
            <person name="de Vries M."/>
            <person name="Cruz L.M."/>
            <person name="Souza E.M."/>
        </authorList>
    </citation>
    <scope>NUCLEOTIDE SEQUENCE [LARGE SCALE GENOMIC DNA]</scope>
    <source>
        <strain evidence="1 2">CBS 131958</strain>
    </source>
</reference>
<dbReference type="PANTHER" id="PTHR37540:SF10">
    <property type="entry name" value="SIGMA-70 REGION 2 FAMILY PROTEIN"/>
    <property type="match status" value="1"/>
</dbReference>
<proteinExistence type="predicted"/>
<accession>A0A0N1H7W5</accession>
<organism evidence="1 2">
    <name type="scientific">Cyphellophora attinorum</name>
    <dbReference type="NCBI Taxonomy" id="1664694"/>
    <lineage>
        <taxon>Eukaryota</taxon>
        <taxon>Fungi</taxon>
        <taxon>Dikarya</taxon>
        <taxon>Ascomycota</taxon>
        <taxon>Pezizomycotina</taxon>
        <taxon>Eurotiomycetes</taxon>
        <taxon>Chaetothyriomycetidae</taxon>
        <taxon>Chaetothyriales</taxon>
        <taxon>Cyphellophoraceae</taxon>
        <taxon>Cyphellophora</taxon>
    </lineage>
</organism>
<dbReference type="InterPro" id="IPR021858">
    <property type="entry name" value="Fun_TF"/>
</dbReference>
<evidence type="ECO:0000313" key="2">
    <source>
        <dbReference type="Proteomes" id="UP000038010"/>
    </source>
</evidence>
<name>A0A0N1H7W5_9EURO</name>
<dbReference type="EMBL" id="LFJN01000006">
    <property type="protein sequence ID" value="KPI42793.1"/>
    <property type="molecule type" value="Genomic_DNA"/>
</dbReference>
<dbReference type="VEuPathDB" id="FungiDB:AB675_2033"/>
<dbReference type="Pfam" id="PF11951">
    <property type="entry name" value="Fungal_trans_2"/>
    <property type="match status" value="1"/>
</dbReference>
<keyword evidence="2" id="KW-1185">Reference proteome</keyword>
<sequence>MDRDPFVNYTHPKDQTDKAHKKQVAQYIGTHFRNRSRPTKRHVTANRPGWEFQTGNKLAYKLSPCPEIDQAFGKTHSELIPSHKAVEWEELLTTVSLLSNVIAGSERLVIISYAPSHLLRPEVIDPQNGAAAIRNYFQYALDHEVMFQATVALALADATAHTWTDEYASPDVLYHYGRSLSTLRRSLEDAQALHDDALLFAIMALIGIDYLLNDLASLGAHLKGLRHVIGLRGGLEAVGFPLLLKPAVLSVESFYSYIYQQPHLISDRSAQSVLPSSVGEPSPGEDETQNMLQVIPPGYHTLVGRSPQSPRVLSIVFSLAETDAQLHHDMPTSFAYREGVRKFLNFNDTSGKPVTVASALHCCGELAKLLVGPEMSQVERSCCIAMFIYLLGFSRSEQLSSVYFTQLQHHTQELLDMPLRDEDQEGTELIGWAMFVVSSTLLPITAREGMGVDNADKRYALALRTVEYFSRQRTWDMMAVALQDFIWNDTCMISWKNLWDTAINHLELSEPADSVVPAP</sequence>
<gene>
    <name evidence="1" type="ORF">AB675_2033</name>
</gene>
<dbReference type="OrthoDB" id="4159781at2759"/>
<dbReference type="GeneID" id="28733852"/>